<evidence type="ECO:0000313" key="3">
    <source>
        <dbReference type="EMBL" id="KAF2963661.1"/>
    </source>
</evidence>
<dbReference type="AlphaFoldDB" id="A0A7C8IHB1"/>
<evidence type="ECO:0000313" key="4">
    <source>
        <dbReference type="Proteomes" id="UP000481858"/>
    </source>
</evidence>
<feature type="region of interest" description="Disordered" evidence="1">
    <location>
        <begin position="88"/>
        <end position="113"/>
    </location>
</feature>
<dbReference type="Pfam" id="PF13600">
    <property type="entry name" value="DUF4140"/>
    <property type="match status" value="1"/>
</dbReference>
<keyword evidence="4" id="KW-1185">Reference proteome</keyword>
<dbReference type="Proteomes" id="UP000481858">
    <property type="component" value="Unassembled WGS sequence"/>
</dbReference>
<evidence type="ECO:0000259" key="2">
    <source>
        <dbReference type="Pfam" id="PF13600"/>
    </source>
</evidence>
<evidence type="ECO:0000256" key="1">
    <source>
        <dbReference type="SAM" id="MobiDB-lite"/>
    </source>
</evidence>
<comment type="caution">
    <text evidence="3">The sequence shown here is derived from an EMBL/GenBank/DDBJ whole genome shotgun (WGS) entry which is preliminary data.</text>
</comment>
<feature type="domain" description="DUF4140" evidence="2">
    <location>
        <begin position="37"/>
        <end position="129"/>
    </location>
</feature>
<dbReference type="EMBL" id="WUBL01000189">
    <property type="protein sequence ID" value="KAF2963661.1"/>
    <property type="molecule type" value="Genomic_DNA"/>
</dbReference>
<reference evidence="3 4" key="1">
    <citation type="submission" date="2019-12" db="EMBL/GenBank/DDBJ databases">
        <title>Draft genome sequence of the ascomycete Xylaria multiplex DSM 110363.</title>
        <authorList>
            <person name="Buettner E."/>
            <person name="Kellner H."/>
        </authorList>
    </citation>
    <scope>NUCLEOTIDE SEQUENCE [LARGE SCALE GENOMIC DNA]</scope>
    <source>
        <strain evidence="3 4">DSM 110363</strain>
    </source>
</reference>
<organism evidence="3 4">
    <name type="scientific">Xylaria multiplex</name>
    <dbReference type="NCBI Taxonomy" id="323545"/>
    <lineage>
        <taxon>Eukaryota</taxon>
        <taxon>Fungi</taxon>
        <taxon>Dikarya</taxon>
        <taxon>Ascomycota</taxon>
        <taxon>Pezizomycotina</taxon>
        <taxon>Sordariomycetes</taxon>
        <taxon>Xylariomycetidae</taxon>
        <taxon>Xylariales</taxon>
        <taxon>Xylariaceae</taxon>
        <taxon>Xylaria</taxon>
    </lineage>
</organism>
<name>A0A7C8IHB1_9PEZI</name>
<proteinExistence type="predicted"/>
<dbReference type="OrthoDB" id="10068793at2759"/>
<dbReference type="InParanoid" id="A0A7C8IHB1"/>
<dbReference type="InterPro" id="IPR025554">
    <property type="entry name" value="DUF4140"/>
</dbReference>
<protein>
    <recommendedName>
        <fullName evidence="2">DUF4140 domain-containing protein</fullName>
    </recommendedName>
</protein>
<feature type="region of interest" description="Disordered" evidence="1">
    <location>
        <begin position="184"/>
        <end position="217"/>
    </location>
</feature>
<feature type="compositionally biased region" description="Basic and acidic residues" evidence="1">
    <location>
        <begin position="189"/>
        <end position="217"/>
    </location>
</feature>
<gene>
    <name evidence="3" type="ORF">GQX73_g9901</name>
</gene>
<sequence>MYLTYFCIDHVEETENPTVSNCVQIATYGADVGIWSKAGSNQITIIGITPTLDDHSVKVEGTGHVMITDLTIDLHNNREDFDDVFTELNDADSKSDDPDANSSEQDDENPELGAVLDKMRRLSVEEKSAREIVHGAEGYAKTSFEDGLEVYRKEREKIFRDHLEGEARVQAIVKEIASLQKARDRLRKRANEDHARAHAVKNREREKQRRKDHEQAK</sequence>
<accession>A0A7C8IHB1</accession>